<dbReference type="UniPathway" id="UPA00219"/>
<keyword evidence="4" id="KW-0436">Ligase</keyword>
<evidence type="ECO:0000256" key="1">
    <source>
        <dbReference type="ARBA" id="ARBA00004496"/>
    </source>
</evidence>
<keyword evidence="6" id="KW-0067">ATP-binding</keyword>
<evidence type="ECO:0000256" key="3">
    <source>
        <dbReference type="ARBA" id="ARBA00022490"/>
    </source>
</evidence>
<dbReference type="PANTHER" id="PTHR43692:SF1">
    <property type="entry name" value="UDP-N-ACETYLMURAMOYLALANINE--D-GLUTAMATE LIGASE"/>
    <property type="match status" value="1"/>
</dbReference>
<dbReference type="HAMAP" id="MF_00639">
    <property type="entry name" value="MurD"/>
    <property type="match status" value="1"/>
</dbReference>
<dbReference type="Pfam" id="PF21799">
    <property type="entry name" value="MurD-like_N"/>
    <property type="match status" value="1"/>
</dbReference>
<dbReference type="AlphaFoldDB" id="A0A6J6CVU1"/>
<comment type="subcellular location">
    <subcellularLocation>
        <location evidence="1">Cytoplasm</location>
    </subcellularLocation>
</comment>
<dbReference type="GO" id="GO:0008360">
    <property type="term" value="P:regulation of cell shape"/>
    <property type="evidence" value="ECO:0007669"/>
    <property type="project" value="InterPro"/>
</dbReference>
<dbReference type="EMBL" id="CAEZVO010000020">
    <property type="protein sequence ID" value="CAB4629199.1"/>
    <property type="molecule type" value="Genomic_DNA"/>
</dbReference>
<dbReference type="Gene3D" id="3.90.190.20">
    <property type="entry name" value="Mur ligase, C-terminal domain"/>
    <property type="match status" value="1"/>
</dbReference>
<dbReference type="InterPro" id="IPR005762">
    <property type="entry name" value="MurD"/>
</dbReference>
<keyword evidence="3" id="KW-0963">Cytoplasm</keyword>
<evidence type="ECO:0000256" key="5">
    <source>
        <dbReference type="ARBA" id="ARBA00022741"/>
    </source>
</evidence>
<keyword evidence="5" id="KW-0547">Nucleotide-binding</keyword>
<dbReference type="GO" id="GO:0051301">
    <property type="term" value="P:cell division"/>
    <property type="evidence" value="ECO:0007669"/>
    <property type="project" value="InterPro"/>
</dbReference>
<protein>
    <submittedName>
        <fullName evidence="9">Unannotated protein</fullName>
    </submittedName>
</protein>
<feature type="domain" description="Mur ligase central" evidence="8">
    <location>
        <begin position="132"/>
        <end position="319"/>
    </location>
</feature>
<dbReference type="InterPro" id="IPR013221">
    <property type="entry name" value="Mur_ligase_cen"/>
</dbReference>
<evidence type="ECO:0000259" key="7">
    <source>
        <dbReference type="Pfam" id="PF02875"/>
    </source>
</evidence>
<feature type="domain" description="Mur ligase C-terminal" evidence="7">
    <location>
        <begin position="342"/>
        <end position="459"/>
    </location>
</feature>
<evidence type="ECO:0000256" key="4">
    <source>
        <dbReference type="ARBA" id="ARBA00022598"/>
    </source>
</evidence>
<gene>
    <name evidence="9" type="ORF">UFOPK1561_00469</name>
    <name evidence="10" type="ORF">UFOPK2044_00257</name>
</gene>
<accession>A0A6J6CVU1</accession>
<reference evidence="9" key="1">
    <citation type="submission" date="2020-05" db="EMBL/GenBank/DDBJ databases">
        <authorList>
            <person name="Chiriac C."/>
            <person name="Salcher M."/>
            <person name="Ghai R."/>
            <person name="Kavagutti S V."/>
        </authorList>
    </citation>
    <scope>NUCLEOTIDE SEQUENCE</scope>
</reference>
<dbReference type="GO" id="GO:0009252">
    <property type="term" value="P:peptidoglycan biosynthetic process"/>
    <property type="evidence" value="ECO:0007669"/>
    <property type="project" value="UniProtKB-UniPathway"/>
</dbReference>
<comment type="pathway">
    <text evidence="2">Cell wall biogenesis; peptidoglycan biosynthesis.</text>
</comment>
<sequence>MKKDYSLFNSWHSNWSELKVVVLGLGVSGFSVADTLAELGSKLLVVSEDAEAELLDILDVLDVEHITGDQAEGLPKRVIEFEPDLIITSPGVRPEHPLLQWASSREIPIWIDVDLAWRLRDKTAKAADWIAVTGTNGKTTTVQLVEAMIQTQGLRAIACGNIGVPILDAIRDPVGLDALVVELSSFQLHYLGHIEPFASAVLNLANDHLDWHGSFEVYGETKSKIYQNTSVACIYNLNDLATEKMVENAEVIEGARAVAFTTGLPSRSQVGFVEDILCDRAFIDDRANSALEIATLEDLSQIGVLTPHLMANVAAATALARAYSISPESIRTAIRTFKLDAHRMELVAEVNGVSWIDDSKATNPHAAAASLNSFENIIWIVGGLLKGVDISEVIESYAGRLKAAIVIGLERENVLDSLGKHAPGIQLIEIDNSDAVMHDAVKAALGLAKTGDTVLLAPAAASMDQFKDYADRGRKFAEQVHFQLGVS</sequence>
<organism evidence="9">
    <name type="scientific">freshwater metagenome</name>
    <dbReference type="NCBI Taxonomy" id="449393"/>
    <lineage>
        <taxon>unclassified sequences</taxon>
        <taxon>metagenomes</taxon>
        <taxon>ecological metagenomes</taxon>
    </lineage>
</organism>
<dbReference type="GO" id="GO:0005524">
    <property type="term" value="F:ATP binding"/>
    <property type="evidence" value="ECO:0007669"/>
    <property type="project" value="UniProtKB-KW"/>
</dbReference>
<dbReference type="GO" id="GO:0008764">
    <property type="term" value="F:UDP-N-acetylmuramoylalanine-D-glutamate ligase activity"/>
    <property type="evidence" value="ECO:0007669"/>
    <property type="project" value="UniProtKB-EC"/>
</dbReference>
<evidence type="ECO:0000313" key="10">
    <source>
        <dbReference type="EMBL" id="CAB4629199.1"/>
    </source>
</evidence>
<dbReference type="SUPFAM" id="SSF51984">
    <property type="entry name" value="MurCD N-terminal domain"/>
    <property type="match status" value="1"/>
</dbReference>
<dbReference type="EMBL" id="CAEZSZ010000040">
    <property type="protein sequence ID" value="CAB4553828.1"/>
    <property type="molecule type" value="Genomic_DNA"/>
</dbReference>
<dbReference type="Pfam" id="PF08245">
    <property type="entry name" value="Mur_ligase_M"/>
    <property type="match status" value="1"/>
</dbReference>
<evidence type="ECO:0000259" key="8">
    <source>
        <dbReference type="Pfam" id="PF08245"/>
    </source>
</evidence>
<name>A0A6J6CVU1_9ZZZZ</name>
<dbReference type="Pfam" id="PF02875">
    <property type="entry name" value="Mur_ligase_C"/>
    <property type="match status" value="1"/>
</dbReference>
<dbReference type="PANTHER" id="PTHR43692">
    <property type="entry name" value="UDP-N-ACETYLMURAMOYLALANINE--D-GLUTAMATE LIGASE"/>
    <property type="match status" value="1"/>
</dbReference>
<proteinExistence type="inferred from homology"/>
<dbReference type="InterPro" id="IPR036615">
    <property type="entry name" value="Mur_ligase_C_dom_sf"/>
</dbReference>
<evidence type="ECO:0000256" key="6">
    <source>
        <dbReference type="ARBA" id="ARBA00022840"/>
    </source>
</evidence>
<dbReference type="GO" id="GO:0005737">
    <property type="term" value="C:cytoplasm"/>
    <property type="evidence" value="ECO:0007669"/>
    <property type="project" value="UniProtKB-SubCell"/>
</dbReference>
<dbReference type="SUPFAM" id="SSF53244">
    <property type="entry name" value="MurD-like peptide ligases, peptide-binding domain"/>
    <property type="match status" value="1"/>
</dbReference>
<evidence type="ECO:0000313" key="9">
    <source>
        <dbReference type="EMBL" id="CAB4553828.1"/>
    </source>
</evidence>
<dbReference type="Gene3D" id="3.40.1190.10">
    <property type="entry name" value="Mur-like, catalytic domain"/>
    <property type="match status" value="1"/>
</dbReference>
<dbReference type="SUPFAM" id="SSF53623">
    <property type="entry name" value="MurD-like peptide ligases, catalytic domain"/>
    <property type="match status" value="1"/>
</dbReference>
<evidence type="ECO:0000256" key="2">
    <source>
        <dbReference type="ARBA" id="ARBA00004752"/>
    </source>
</evidence>
<dbReference type="Gene3D" id="3.40.50.720">
    <property type="entry name" value="NAD(P)-binding Rossmann-like Domain"/>
    <property type="match status" value="1"/>
</dbReference>
<dbReference type="InterPro" id="IPR036565">
    <property type="entry name" value="Mur-like_cat_sf"/>
</dbReference>
<dbReference type="InterPro" id="IPR004101">
    <property type="entry name" value="Mur_ligase_C"/>
</dbReference>
<dbReference type="NCBIfam" id="TIGR01087">
    <property type="entry name" value="murD"/>
    <property type="match status" value="1"/>
</dbReference>